<organism evidence="2 3">
    <name type="scientific">Zygosaccharomyces rouxii</name>
    <dbReference type="NCBI Taxonomy" id="4956"/>
    <lineage>
        <taxon>Eukaryota</taxon>
        <taxon>Fungi</taxon>
        <taxon>Dikarya</taxon>
        <taxon>Ascomycota</taxon>
        <taxon>Saccharomycotina</taxon>
        <taxon>Saccharomycetes</taxon>
        <taxon>Saccharomycetales</taxon>
        <taxon>Saccharomycetaceae</taxon>
        <taxon>Zygosaccharomyces</taxon>
    </lineage>
</organism>
<dbReference type="OrthoDB" id="10256179at2759"/>
<evidence type="ECO:0000313" key="2">
    <source>
        <dbReference type="EMBL" id="GAV49858.1"/>
    </source>
</evidence>
<dbReference type="SUPFAM" id="SSF50985">
    <property type="entry name" value="RCC1/BLIP-II"/>
    <property type="match status" value="1"/>
</dbReference>
<protein>
    <recommendedName>
        <fullName evidence="4">Protein FMP25, mitochondrial</fullName>
    </recommendedName>
</protein>
<dbReference type="GO" id="GO:0034551">
    <property type="term" value="P:mitochondrial respiratory chain complex III assembly"/>
    <property type="evidence" value="ECO:0007669"/>
    <property type="project" value="TreeGrafter"/>
</dbReference>
<evidence type="ECO:0000313" key="3">
    <source>
        <dbReference type="Proteomes" id="UP000187013"/>
    </source>
</evidence>
<dbReference type="InterPro" id="IPR053245">
    <property type="entry name" value="MitoProcess-Associated"/>
</dbReference>
<dbReference type="Proteomes" id="UP000187013">
    <property type="component" value="Unassembled WGS sequence"/>
</dbReference>
<dbReference type="AlphaFoldDB" id="A0A1Q3A2E7"/>
<dbReference type="eggNOG" id="KOG1426">
    <property type="taxonomic scope" value="Eukaryota"/>
</dbReference>
<name>A0A1Q3A2E7_ZYGRO</name>
<reference evidence="2 3" key="1">
    <citation type="submission" date="2016-08" db="EMBL/GenBank/DDBJ databases">
        <title>Draft genome sequence of allopolyploid Zygosaccharomyces rouxii.</title>
        <authorList>
            <person name="Watanabe J."/>
            <person name="Uehara K."/>
            <person name="Mogi Y."/>
            <person name="Tsukioka Y."/>
        </authorList>
    </citation>
    <scope>NUCLEOTIDE SEQUENCE [LARGE SCALE GENOMIC DNA]</scope>
    <source>
        <strain evidence="2 3">NBRC 110957</strain>
    </source>
</reference>
<feature type="repeat" description="RCC1" evidence="1">
    <location>
        <begin position="462"/>
        <end position="513"/>
    </location>
</feature>
<dbReference type="PANTHER" id="PTHR47563:SF1">
    <property type="entry name" value="PROTEIN FMP25, MITOCHONDRIAL"/>
    <property type="match status" value="1"/>
</dbReference>
<evidence type="ECO:0008006" key="4">
    <source>
        <dbReference type="Google" id="ProtNLM"/>
    </source>
</evidence>
<dbReference type="EMBL" id="BDGX01000018">
    <property type="protein sequence ID" value="GAV49858.1"/>
    <property type="molecule type" value="Genomic_DNA"/>
</dbReference>
<proteinExistence type="predicted"/>
<dbReference type="InterPro" id="IPR009091">
    <property type="entry name" value="RCC1/BLIP-II"/>
</dbReference>
<accession>A0A1Q3A2E7</accession>
<dbReference type="PRINTS" id="PR00633">
    <property type="entry name" value="RCCNDNSATION"/>
</dbReference>
<dbReference type="InterPro" id="IPR000408">
    <property type="entry name" value="Reg_chr_condens"/>
</dbReference>
<dbReference type="Gene3D" id="2.130.10.30">
    <property type="entry name" value="Regulator of chromosome condensation 1/beta-lactamase-inhibitor protein II"/>
    <property type="match status" value="1"/>
</dbReference>
<dbReference type="GO" id="GO:0005743">
    <property type="term" value="C:mitochondrial inner membrane"/>
    <property type="evidence" value="ECO:0007669"/>
    <property type="project" value="TreeGrafter"/>
</dbReference>
<sequence length="582" mass="65580">MMLRRSLLGRGNRLTLGIPSLRNFSSCTRLYKNSEQIDEAELWAPNLTSQPYKAKKSSKEEFQWPDQSEEQAQRAHEIRVEKLMRLSAVFQGLLILLGVGAATTTYMKWPQIKSWWVTKDDYKVDDNTIERLVKSKTKKSMDEIAVISDANFGPEVSGLYLAGSNEIAGKNKAGYILPKRIPLFDHKVLRDVCLSDEPNGKENLAIDERGDLLKWSQDAISTILPDQNLVKVKLSNNVAYALNKKGEILVIPVKDPSSLTKHVEHKRSWVLPWKTYCSYDWKLDTKDSFKAKGENKIIQFDTGKHHLALVSNKGNAYSCATGIKSKPQDRSHSYGQFGVPTLSQFDEFPPCNKLYEIELLNRALDSNNSVYKRDILQVACGDYHTLARDAEGKLFGFGINKNGQLGLPISYDNEQIPFPKIISRFGSYFGRDSKFKCVDINCSTQTSFVTLETSDDNGKKDVFYFSFGDGLNGELGNGNYKNCQPEPAPIKSIDSPVKEWSCGGHHIWCKLADGQVLVWGFNERGQLGTGKRIKVNRPQPIPGLLKPGDQLQPDQLYRTKLFLQPQQSVAAGETSTCIYWKK</sequence>
<feature type="repeat" description="RCC1" evidence="1">
    <location>
        <begin position="514"/>
        <end position="582"/>
    </location>
</feature>
<gene>
    <name evidence="2" type="ORF">ZYGR_0R01010</name>
</gene>
<dbReference type="PROSITE" id="PS50012">
    <property type="entry name" value="RCC1_3"/>
    <property type="match status" value="3"/>
</dbReference>
<evidence type="ECO:0000256" key="1">
    <source>
        <dbReference type="PROSITE-ProRule" id="PRU00235"/>
    </source>
</evidence>
<dbReference type="PANTHER" id="PTHR47563">
    <property type="entry name" value="PROTEIN FMP25, MITOCHONDRIAL"/>
    <property type="match status" value="1"/>
</dbReference>
<dbReference type="Pfam" id="PF13540">
    <property type="entry name" value="RCC1_2"/>
    <property type="match status" value="1"/>
</dbReference>
<feature type="repeat" description="RCC1" evidence="1">
    <location>
        <begin position="392"/>
        <end position="453"/>
    </location>
</feature>
<dbReference type="Pfam" id="PF00415">
    <property type="entry name" value="RCC1"/>
    <property type="match status" value="2"/>
</dbReference>
<comment type="caution">
    <text evidence="2">The sequence shown here is derived from an EMBL/GenBank/DDBJ whole genome shotgun (WGS) entry which is preliminary data.</text>
</comment>